<dbReference type="EMBL" id="JBHTEC010000002">
    <property type="protein sequence ID" value="MFD0287583.1"/>
    <property type="molecule type" value="Genomic_DNA"/>
</dbReference>
<dbReference type="Proteomes" id="UP001596957">
    <property type="component" value="Unassembled WGS sequence"/>
</dbReference>
<proteinExistence type="predicted"/>
<dbReference type="PANTHER" id="PTHR33498:SF1">
    <property type="entry name" value="TRANSPOSASE FOR INSERTION SEQUENCE ELEMENT IS1557"/>
    <property type="match status" value="1"/>
</dbReference>
<dbReference type="PANTHER" id="PTHR33498">
    <property type="entry name" value="TRANSPOSASE FOR INSERTION SEQUENCE ELEMENT IS1557"/>
    <property type="match status" value="1"/>
</dbReference>
<reference evidence="3" key="1">
    <citation type="journal article" date="2019" name="Int. J. Syst. Evol. Microbiol.">
        <title>The Global Catalogue of Microorganisms (GCM) 10K type strain sequencing project: providing services to taxonomists for standard genome sequencing and annotation.</title>
        <authorList>
            <consortium name="The Broad Institute Genomics Platform"/>
            <consortium name="The Broad Institute Genome Sequencing Center for Infectious Disease"/>
            <person name="Wu L."/>
            <person name="Ma J."/>
        </authorList>
    </citation>
    <scope>NUCLEOTIDE SEQUENCE [LARGE SCALE GENOMIC DNA]</scope>
    <source>
        <strain evidence="3">CGMCC 4.7198</strain>
    </source>
</reference>
<dbReference type="InterPro" id="IPR047951">
    <property type="entry name" value="Transpos_ISL3"/>
</dbReference>
<dbReference type="InterPro" id="IPR002560">
    <property type="entry name" value="Transposase_DDE"/>
</dbReference>
<dbReference type="Pfam" id="PF01610">
    <property type="entry name" value="DDE_Tnp_ISL3"/>
    <property type="match status" value="1"/>
</dbReference>
<name>A0ABW2VWJ6_9ACTN</name>
<comment type="caution">
    <text evidence="2">The sequence shown here is derived from an EMBL/GenBank/DDBJ whole genome shotgun (WGS) entry which is preliminary data.</text>
</comment>
<protein>
    <submittedName>
        <fullName evidence="2">Transposase</fullName>
    </submittedName>
</protein>
<accession>A0ABW2VWJ6</accession>
<dbReference type="RefSeq" id="WP_381264789.1">
    <property type="nucleotide sequence ID" value="NZ_JBHTBI010000124.1"/>
</dbReference>
<gene>
    <name evidence="2" type="ORF">ACFQZP_39310</name>
</gene>
<evidence type="ECO:0000313" key="3">
    <source>
        <dbReference type="Proteomes" id="UP001596957"/>
    </source>
</evidence>
<feature type="domain" description="Transposase IS204/IS1001/IS1096/IS1165 DDE" evidence="1">
    <location>
        <begin position="4"/>
        <end position="102"/>
    </location>
</feature>
<evidence type="ECO:0000313" key="2">
    <source>
        <dbReference type="EMBL" id="MFD0287583.1"/>
    </source>
</evidence>
<organism evidence="2 3">
    <name type="scientific">Streptomyces lutosisoli</name>
    <dbReference type="NCBI Taxonomy" id="2665721"/>
    <lineage>
        <taxon>Bacteria</taxon>
        <taxon>Bacillati</taxon>
        <taxon>Actinomycetota</taxon>
        <taxon>Actinomycetes</taxon>
        <taxon>Kitasatosporales</taxon>
        <taxon>Streptomycetaceae</taxon>
        <taxon>Streptomyces</taxon>
    </lineage>
</organism>
<sequence length="119" mass="13320">MQDRESLSSHGTEGLEEVRIACPDITAACDFARAFTELLLHRRGFLLEDWIRQAERTAPPAIKSFAGFLRQDLDAVLAGLTLDYSSGAVEGHVNRLKTLKRQMFNRAGLPLLRKRVLLA</sequence>
<keyword evidence="3" id="KW-1185">Reference proteome</keyword>
<evidence type="ECO:0000259" key="1">
    <source>
        <dbReference type="Pfam" id="PF01610"/>
    </source>
</evidence>